<dbReference type="HOGENOM" id="CLU_103816_0_0_1"/>
<dbReference type="SUPFAM" id="SSF52540">
    <property type="entry name" value="P-loop containing nucleoside triphosphate hydrolases"/>
    <property type="match status" value="1"/>
</dbReference>
<organism evidence="3 4">
    <name type="scientific">[Torrubiella] hemipterigena</name>
    <dbReference type="NCBI Taxonomy" id="1531966"/>
    <lineage>
        <taxon>Eukaryota</taxon>
        <taxon>Fungi</taxon>
        <taxon>Dikarya</taxon>
        <taxon>Ascomycota</taxon>
        <taxon>Pezizomycotina</taxon>
        <taxon>Sordariomycetes</taxon>
        <taxon>Hypocreomycetidae</taxon>
        <taxon>Hypocreales</taxon>
        <taxon>Clavicipitaceae</taxon>
        <taxon>Clavicipitaceae incertae sedis</taxon>
        <taxon>'Torrubiella' clade</taxon>
    </lineage>
</organism>
<gene>
    <name evidence="3" type="ORF">VHEMI09682</name>
</gene>
<evidence type="ECO:0000256" key="1">
    <source>
        <dbReference type="ARBA" id="ARBA00022679"/>
    </source>
</evidence>
<dbReference type="OrthoDB" id="4864962at2759"/>
<reference evidence="3 4" key="1">
    <citation type="journal article" date="2015" name="Genome Announc.">
        <title>Draft Genome Sequence and Gene Annotation of the Entomopathogenic Fungus Verticillium hemipterigenum.</title>
        <authorList>
            <person name="Horn F."/>
            <person name="Habel A."/>
            <person name="Scharf D.H."/>
            <person name="Dworschak J."/>
            <person name="Brakhage A.A."/>
            <person name="Guthke R."/>
            <person name="Hertweck C."/>
            <person name="Linde J."/>
        </authorList>
    </citation>
    <scope>NUCLEOTIDE SEQUENCE [LARGE SCALE GENOMIC DNA]</scope>
</reference>
<dbReference type="InterPro" id="IPR027417">
    <property type="entry name" value="P-loop_NTPase"/>
</dbReference>
<sequence length="192" mass="21245">MAVQLIVISGRAGSGKTSVANEMSQMLKRQNISHAHIDGDNLDAMYPEEPAADMLLPNLAAMWANYYHLRGVTRLILSGTAVVLEMERVKKAIEWACRETYHPQGVLLWKTNVMPPALVDGRAFILVVPDTVAAERLRKREVGSELDSLVKSGRKMAKVLEEDVGGWARRVHTDNETVRTVAGDILKTAGWI</sequence>
<dbReference type="AlphaFoldDB" id="A0A0A1TAL7"/>
<dbReference type="Pfam" id="PF01583">
    <property type="entry name" value="APS_kinase"/>
    <property type="match status" value="1"/>
</dbReference>
<proteinExistence type="predicted"/>
<name>A0A0A1TAL7_9HYPO</name>
<keyword evidence="4" id="KW-1185">Reference proteome</keyword>
<accession>A0A0A1TAL7</accession>
<evidence type="ECO:0000313" key="4">
    <source>
        <dbReference type="Proteomes" id="UP000039046"/>
    </source>
</evidence>
<dbReference type="Proteomes" id="UP000039046">
    <property type="component" value="Unassembled WGS sequence"/>
</dbReference>
<protein>
    <recommendedName>
        <fullName evidence="2">APS kinase domain-containing protein</fullName>
    </recommendedName>
</protein>
<evidence type="ECO:0000313" key="3">
    <source>
        <dbReference type="EMBL" id="CEJ94131.1"/>
    </source>
</evidence>
<feature type="domain" description="APS kinase" evidence="2">
    <location>
        <begin position="5"/>
        <end position="42"/>
    </location>
</feature>
<evidence type="ECO:0000259" key="2">
    <source>
        <dbReference type="Pfam" id="PF01583"/>
    </source>
</evidence>
<dbReference type="InterPro" id="IPR059117">
    <property type="entry name" value="APS_kinase_dom"/>
</dbReference>
<dbReference type="EMBL" id="CDHN01000006">
    <property type="protein sequence ID" value="CEJ94131.1"/>
    <property type="molecule type" value="Genomic_DNA"/>
</dbReference>
<dbReference type="Gene3D" id="3.40.50.300">
    <property type="entry name" value="P-loop containing nucleotide triphosphate hydrolases"/>
    <property type="match status" value="1"/>
</dbReference>
<keyword evidence="1" id="KW-0808">Transferase</keyword>